<dbReference type="InterPro" id="IPR008995">
    <property type="entry name" value="Mo/tungstate-bd_C_term_dom"/>
</dbReference>
<dbReference type="PROSITE" id="PS50893">
    <property type="entry name" value="ABC_TRANSPORTER_2"/>
    <property type="match status" value="1"/>
</dbReference>
<dbReference type="Proteomes" id="UP001141629">
    <property type="component" value="Unassembled WGS sequence"/>
</dbReference>
<dbReference type="InterPro" id="IPR013611">
    <property type="entry name" value="Transp-assoc_OB_typ2"/>
</dbReference>
<reference evidence="6" key="1">
    <citation type="submission" date="2020-07" db="EMBL/GenBank/DDBJ databases">
        <authorList>
            <person name="Pettersson B.M.F."/>
            <person name="Behra P.R.K."/>
            <person name="Ramesh M."/>
            <person name="Das S."/>
            <person name="Dasgupta S."/>
            <person name="Kirsebom L.A."/>
        </authorList>
    </citation>
    <scope>NUCLEOTIDE SEQUENCE</scope>
    <source>
        <strain evidence="6">DSM 44838</strain>
    </source>
</reference>
<dbReference type="InterPro" id="IPR003593">
    <property type="entry name" value="AAA+_ATPase"/>
</dbReference>
<dbReference type="AlphaFoldDB" id="A0A9X3BWW2"/>
<dbReference type="GO" id="GO:0016887">
    <property type="term" value="F:ATP hydrolysis activity"/>
    <property type="evidence" value="ECO:0007669"/>
    <property type="project" value="InterPro"/>
</dbReference>
<protein>
    <recommendedName>
        <fullName evidence="4">ABC-type quaternary amine transporter</fullName>
        <ecNumber evidence="4">7.6.2.9</ecNumber>
    </recommendedName>
</protein>
<gene>
    <name evidence="6" type="ORF">H7K45_29745</name>
</gene>
<evidence type="ECO:0000313" key="7">
    <source>
        <dbReference type="Proteomes" id="UP001141629"/>
    </source>
</evidence>
<sequence>MSTLRCIDLTKTYGAEAGYALGGSAGGVSFDVEQGELFALLGPSGCGKTTTLRIIGGFVEPTSGRVELGGEDVTRKPPYARPTNTVFQSYALFPHLSVGANVEFGLKMDRVGRKERQTRTREALGIVGMEHLADRRIAELSGGQQQRAALARAMVKRPGVLLLDEPFGALDLRLRRQMQDELVRLKQATGTTFVHVTHDQDEACAIADRIAVMDRGQIVQVDTPVQLYRAPRTAYVAQFLNVGTVLRGKTVRQGGDVSIDTGGVLVHGAVPQWAEPGMRFSAVLPPDQVTIAPGNEPIASSDCESACGTIEHVAFTGSAFAVNLRLVDGTRLVAEVPRQAMSAGQQLNMQPGSEVVASWRRCDVIIVDDVDPELAAGDDAEQAGVIAA</sequence>
<dbReference type="SUPFAM" id="SSF52540">
    <property type="entry name" value="P-loop containing nucleoside triphosphate hydrolases"/>
    <property type="match status" value="1"/>
</dbReference>
<dbReference type="SUPFAM" id="SSF50331">
    <property type="entry name" value="MOP-like"/>
    <property type="match status" value="1"/>
</dbReference>
<keyword evidence="2" id="KW-0547">Nucleotide-binding</keyword>
<dbReference type="PANTHER" id="PTHR42781">
    <property type="entry name" value="SPERMIDINE/PUTRESCINE IMPORT ATP-BINDING PROTEIN POTA"/>
    <property type="match status" value="1"/>
</dbReference>
<evidence type="ECO:0000256" key="1">
    <source>
        <dbReference type="ARBA" id="ARBA00022448"/>
    </source>
</evidence>
<dbReference type="InterPro" id="IPR050093">
    <property type="entry name" value="ABC_SmlMolc_Importer"/>
</dbReference>
<dbReference type="Gene3D" id="3.40.50.300">
    <property type="entry name" value="P-loop containing nucleotide triphosphate hydrolases"/>
    <property type="match status" value="1"/>
</dbReference>
<comment type="caution">
    <text evidence="6">The sequence shown here is derived from an EMBL/GenBank/DDBJ whole genome shotgun (WGS) entry which is preliminary data.</text>
</comment>
<keyword evidence="7" id="KW-1185">Reference proteome</keyword>
<accession>A0A9X3BWW2</accession>
<dbReference type="SMART" id="SM00382">
    <property type="entry name" value="AAA"/>
    <property type="match status" value="1"/>
</dbReference>
<dbReference type="EMBL" id="JACKVK010000022">
    <property type="protein sequence ID" value="MCV7424730.1"/>
    <property type="molecule type" value="Genomic_DNA"/>
</dbReference>
<keyword evidence="3 6" id="KW-0067">ATP-binding</keyword>
<evidence type="ECO:0000313" key="6">
    <source>
        <dbReference type="EMBL" id="MCV7424730.1"/>
    </source>
</evidence>
<dbReference type="GO" id="GO:0015418">
    <property type="term" value="F:ABC-type quaternary ammonium compound transporting activity"/>
    <property type="evidence" value="ECO:0007669"/>
    <property type="project" value="UniProtKB-EC"/>
</dbReference>
<keyword evidence="1" id="KW-0813">Transport</keyword>
<dbReference type="Pfam" id="PF00005">
    <property type="entry name" value="ABC_tran"/>
    <property type="match status" value="1"/>
</dbReference>
<dbReference type="GO" id="GO:0043190">
    <property type="term" value="C:ATP-binding cassette (ABC) transporter complex"/>
    <property type="evidence" value="ECO:0007669"/>
    <property type="project" value="InterPro"/>
</dbReference>
<reference evidence="6" key="2">
    <citation type="journal article" date="2022" name="BMC Genomics">
        <title>Comparative genome analysis of mycobacteria focusing on tRNA and non-coding RNA.</title>
        <authorList>
            <person name="Behra P.R.K."/>
            <person name="Pettersson B.M.F."/>
            <person name="Ramesh M."/>
            <person name="Das S."/>
            <person name="Dasgupta S."/>
            <person name="Kirsebom L.A."/>
        </authorList>
    </citation>
    <scope>NUCLEOTIDE SEQUENCE</scope>
    <source>
        <strain evidence="6">DSM 44838</strain>
    </source>
</reference>
<proteinExistence type="predicted"/>
<feature type="domain" description="ABC transporter" evidence="5">
    <location>
        <begin position="4"/>
        <end position="240"/>
    </location>
</feature>
<evidence type="ECO:0000256" key="4">
    <source>
        <dbReference type="ARBA" id="ARBA00066388"/>
    </source>
</evidence>
<organism evidence="6 7">
    <name type="scientific">Mycobacterium yunnanensis</name>
    <dbReference type="NCBI Taxonomy" id="368477"/>
    <lineage>
        <taxon>Bacteria</taxon>
        <taxon>Bacillati</taxon>
        <taxon>Actinomycetota</taxon>
        <taxon>Actinomycetes</taxon>
        <taxon>Mycobacteriales</taxon>
        <taxon>Mycobacteriaceae</taxon>
        <taxon>Mycobacterium</taxon>
    </lineage>
</organism>
<dbReference type="InterPro" id="IPR027417">
    <property type="entry name" value="P-loop_NTPase"/>
</dbReference>
<evidence type="ECO:0000256" key="2">
    <source>
        <dbReference type="ARBA" id="ARBA00022741"/>
    </source>
</evidence>
<dbReference type="RefSeq" id="WP_263999820.1">
    <property type="nucleotide sequence ID" value="NZ_JACKVK010000022.1"/>
</dbReference>
<dbReference type="InterPro" id="IPR003439">
    <property type="entry name" value="ABC_transporter-like_ATP-bd"/>
</dbReference>
<dbReference type="GO" id="GO:0005524">
    <property type="term" value="F:ATP binding"/>
    <property type="evidence" value="ECO:0007669"/>
    <property type="project" value="UniProtKB-KW"/>
</dbReference>
<dbReference type="FunFam" id="3.40.50.300:FF:000425">
    <property type="entry name" value="Probable ABC transporter, ATP-binding subunit"/>
    <property type="match status" value="1"/>
</dbReference>
<evidence type="ECO:0000259" key="5">
    <source>
        <dbReference type="PROSITE" id="PS50893"/>
    </source>
</evidence>
<evidence type="ECO:0000256" key="3">
    <source>
        <dbReference type="ARBA" id="ARBA00022840"/>
    </source>
</evidence>
<name>A0A9X3BWW2_9MYCO</name>
<dbReference type="PANTHER" id="PTHR42781:SF4">
    <property type="entry name" value="SPERMIDINE_PUTRESCINE IMPORT ATP-BINDING PROTEIN POTA"/>
    <property type="match status" value="1"/>
</dbReference>
<dbReference type="EC" id="7.6.2.9" evidence="4"/>
<dbReference type="Pfam" id="PF08402">
    <property type="entry name" value="TOBE_2"/>
    <property type="match status" value="1"/>
</dbReference>
<dbReference type="PROSITE" id="PS00211">
    <property type="entry name" value="ABC_TRANSPORTER_1"/>
    <property type="match status" value="1"/>
</dbReference>
<dbReference type="InterPro" id="IPR017871">
    <property type="entry name" value="ABC_transporter-like_CS"/>
</dbReference>